<evidence type="ECO:0000313" key="9">
    <source>
        <dbReference type="Proteomes" id="UP000254893"/>
    </source>
</evidence>
<evidence type="ECO:0000256" key="4">
    <source>
        <dbReference type="ARBA" id="ARBA00023125"/>
    </source>
</evidence>
<comment type="similarity">
    <text evidence="2 6">Belongs to the transposase mutator family.</text>
</comment>
<name>A0A380CIG3_SPHSI</name>
<accession>A0A380CIG3</accession>
<dbReference type="EMBL" id="UGYW01000002">
    <property type="protein sequence ID" value="SUJ20617.1"/>
    <property type="molecule type" value="Genomic_DNA"/>
</dbReference>
<reference evidence="8 9" key="1">
    <citation type="submission" date="2018-06" db="EMBL/GenBank/DDBJ databases">
        <authorList>
            <consortium name="Pathogen Informatics"/>
            <person name="Doyle S."/>
        </authorList>
    </citation>
    <scope>NUCLEOTIDE SEQUENCE [LARGE SCALE GENOMIC DNA]</scope>
    <source>
        <strain evidence="8 9">NCTC11388</strain>
    </source>
</reference>
<protein>
    <recommendedName>
        <fullName evidence="6">Mutator family transposase</fullName>
    </recommendedName>
</protein>
<dbReference type="GO" id="GO:0004803">
    <property type="term" value="F:transposase activity"/>
    <property type="evidence" value="ECO:0007669"/>
    <property type="project" value="UniProtKB-UniRule"/>
</dbReference>
<keyword evidence="3 6" id="KW-0815">Transposition</keyword>
<dbReference type="PANTHER" id="PTHR33217">
    <property type="entry name" value="TRANSPOSASE FOR INSERTION SEQUENCE ELEMENT IS1081"/>
    <property type="match status" value="1"/>
</dbReference>
<evidence type="ECO:0000256" key="6">
    <source>
        <dbReference type="RuleBase" id="RU365089"/>
    </source>
</evidence>
<evidence type="ECO:0000313" key="8">
    <source>
        <dbReference type="EMBL" id="SUJ20617.1"/>
    </source>
</evidence>
<keyword evidence="5 6" id="KW-0233">DNA recombination</keyword>
<evidence type="ECO:0000256" key="7">
    <source>
        <dbReference type="SAM" id="MobiDB-lite"/>
    </source>
</evidence>
<feature type="region of interest" description="Disordered" evidence="7">
    <location>
        <begin position="55"/>
        <end position="88"/>
    </location>
</feature>
<dbReference type="PANTHER" id="PTHR33217:SF8">
    <property type="entry name" value="MUTATOR FAMILY TRANSPOSASE"/>
    <property type="match status" value="1"/>
</dbReference>
<keyword evidence="4 6" id="KW-0238">DNA-binding</keyword>
<evidence type="ECO:0000256" key="2">
    <source>
        <dbReference type="ARBA" id="ARBA00010961"/>
    </source>
</evidence>
<evidence type="ECO:0000256" key="5">
    <source>
        <dbReference type="ARBA" id="ARBA00023172"/>
    </source>
</evidence>
<dbReference type="InterPro" id="IPR001207">
    <property type="entry name" value="Transposase_mutator"/>
</dbReference>
<evidence type="ECO:0000256" key="3">
    <source>
        <dbReference type="ARBA" id="ARBA00022578"/>
    </source>
</evidence>
<organism evidence="8 9">
    <name type="scientific">Sphingobacterium spiritivorum</name>
    <name type="common">Flavobacterium spiritivorum</name>
    <dbReference type="NCBI Taxonomy" id="258"/>
    <lineage>
        <taxon>Bacteria</taxon>
        <taxon>Pseudomonadati</taxon>
        <taxon>Bacteroidota</taxon>
        <taxon>Sphingobacteriia</taxon>
        <taxon>Sphingobacteriales</taxon>
        <taxon>Sphingobacteriaceae</taxon>
        <taxon>Sphingobacterium</taxon>
    </lineage>
</organism>
<proteinExistence type="inferred from homology"/>
<gene>
    <name evidence="8" type="ORF">NCTC11388_03038</name>
</gene>
<comment type="function">
    <text evidence="1 6">Required for the transposition of the insertion element.</text>
</comment>
<dbReference type="Pfam" id="PF00872">
    <property type="entry name" value="Transposase_mut"/>
    <property type="match status" value="1"/>
</dbReference>
<dbReference type="GO" id="GO:0006313">
    <property type="term" value="P:DNA transposition"/>
    <property type="evidence" value="ECO:0007669"/>
    <property type="project" value="UniProtKB-UniRule"/>
</dbReference>
<evidence type="ECO:0000256" key="1">
    <source>
        <dbReference type="ARBA" id="ARBA00002190"/>
    </source>
</evidence>
<dbReference type="AlphaFoldDB" id="A0A380CIG3"/>
<feature type="compositionally biased region" description="Polar residues" evidence="7">
    <location>
        <begin position="69"/>
        <end position="78"/>
    </location>
</feature>
<dbReference type="Proteomes" id="UP000254893">
    <property type="component" value="Unassembled WGS sequence"/>
</dbReference>
<keyword evidence="6" id="KW-0814">Transposable element</keyword>
<dbReference type="GO" id="GO:0003677">
    <property type="term" value="F:DNA binding"/>
    <property type="evidence" value="ECO:0007669"/>
    <property type="project" value="UniProtKB-UniRule"/>
</dbReference>
<sequence length="110" mass="12652">MSIKESDFDFESMKDLALEQLRSGESLYGKNGAFAPLMKKFLEAALEAEIESHLDEAERSCGNRRNGKSSKQIRTSDGTIEIDTPRDRRSNFEPQLIKKRETILAFFDYR</sequence>